<proteinExistence type="predicted"/>
<dbReference type="PANTHER" id="PTHR32332">
    <property type="entry name" value="2-NITROPROPANE DIOXYGENASE"/>
    <property type="match status" value="1"/>
</dbReference>
<evidence type="ECO:0000313" key="6">
    <source>
        <dbReference type="EMBL" id="OEH85777.1"/>
    </source>
</evidence>
<keyword evidence="3" id="KW-0285">Flavoprotein</keyword>
<dbReference type="EMBL" id="MJAT01000012">
    <property type="protein sequence ID" value="OEH85777.1"/>
    <property type="molecule type" value="Genomic_DNA"/>
</dbReference>
<dbReference type="InterPro" id="IPR017569">
    <property type="entry name" value="Enoyl_ACP_red-II_put"/>
</dbReference>
<keyword evidence="6" id="KW-0223">Dioxygenase</keyword>
<dbReference type="STRING" id="1390249.BHU72_03065"/>
<keyword evidence="7" id="KW-1185">Reference proteome</keyword>
<gene>
    <name evidence="6" type="ORF">BHU72_03065</name>
</gene>
<dbReference type="Proteomes" id="UP000095255">
    <property type="component" value="Unassembled WGS sequence"/>
</dbReference>
<comment type="function">
    <text evidence="1">Nitronate monooxygenase that uses molecular oxygen to catalyze the oxidative denitrification of alkyl nitronates. Acts on propionate 3-nitronate (P3N), the presumed physiological substrate. Probably functions in the detoxification of P3N, a metabolic poison produced by plants and fungi as a defense mechanism.</text>
</comment>
<dbReference type="GO" id="GO:0018580">
    <property type="term" value="F:nitronate monooxygenase activity"/>
    <property type="evidence" value="ECO:0007669"/>
    <property type="project" value="InterPro"/>
</dbReference>
<dbReference type="AlphaFoldDB" id="A0A1E5L6J2"/>
<dbReference type="NCBIfam" id="TIGR03151">
    <property type="entry name" value="enACPred_II"/>
    <property type="match status" value="1"/>
</dbReference>
<accession>A0A1E5L6J2</accession>
<name>A0A1E5L6J2_9FIRM</name>
<evidence type="ECO:0000256" key="4">
    <source>
        <dbReference type="ARBA" id="ARBA00022643"/>
    </source>
</evidence>
<dbReference type="PANTHER" id="PTHR32332:SF20">
    <property type="entry name" value="2-NITROPROPANE DIOXYGENASE-LIKE PROTEIN"/>
    <property type="match status" value="1"/>
</dbReference>
<dbReference type="RefSeq" id="WP_069701860.1">
    <property type="nucleotide sequence ID" value="NZ_MJAT01000012.1"/>
</dbReference>
<dbReference type="Pfam" id="PF03060">
    <property type="entry name" value="NMO"/>
    <property type="match status" value="1"/>
</dbReference>
<dbReference type="GO" id="GO:0051213">
    <property type="term" value="F:dioxygenase activity"/>
    <property type="evidence" value="ECO:0007669"/>
    <property type="project" value="UniProtKB-KW"/>
</dbReference>
<comment type="caution">
    <text evidence="6">The sequence shown here is derived from an EMBL/GenBank/DDBJ whole genome shotgun (WGS) entry which is preliminary data.</text>
</comment>
<dbReference type="OrthoDB" id="9778912at2"/>
<evidence type="ECO:0000256" key="1">
    <source>
        <dbReference type="ARBA" id="ARBA00003535"/>
    </source>
</evidence>
<dbReference type="CDD" id="cd04730">
    <property type="entry name" value="NPD_like"/>
    <property type="match status" value="1"/>
</dbReference>
<evidence type="ECO:0000256" key="3">
    <source>
        <dbReference type="ARBA" id="ARBA00022630"/>
    </source>
</evidence>
<dbReference type="SUPFAM" id="SSF51412">
    <property type="entry name" value="Inosine monophosphate dehydrogenase (IMPDH)"/>
    <property type="match status" value="1"/>
</dbReference>
<dbReference type="InterPro" id="IPR004136">
    <property type="entry name" value="NMO"/>
</dbReference>
<evidence type="ECO:0000313" key="7">
    <source>
        <dbReference type="Proteomes" id="UP000095255"/>
    </source>
</evidence>
<keyword evidence="4" id="KW-0288">FMN</keyword>
<evidence type="ECO:0000256" key="2">
    <source>
        <dbReference type="ARBA" id="ARBA00013457"/>
    </source>
</evidence>
<dbReference type="Gene3D" id="3.20.20.70">
    <property type="entry name" value="Aldolase class I"/>
    <property type="match status" value="1"/>
</dbReference>
<reference evidence="6 7" key="1">
    <citation type="submission" date="2016-09" db="EMBL/GenBank/DDBJ databases">
        <title>Desulfuribacillus arsenicus sp. nov., an obligately anaerobic, dissimilatory arsenic- and antimonate-reducing bacterium isolated from anoxic sediments.</title>
        <authorList>
            <person name="Abin C.A."/>
            <person name="Hollibaugh J.T."/>
        </authorList>
    </citation>
    <scope>NUCLEOTIDE SEQUENCE [LARGE SCALE GENOMIC DNA]</scope>
    <source>
        <strain evidence="6 7">MLFW-2</strain>
    </source>
</reference>
<sequence>MKTRITELLGIQYPIIQGGMAWIANGDLAAAVSKAGGLGTIGAGSAPAEWVRGEIRKIKQLTDRPFAVNIMLLSPHAKDVVDVVIEEKVPIVTTGAGNPGIYMKQLQESGTKVIPVVPSVALAKRLEKLGVDAIIVEGMEAGGHIGELTTMVLVPQVVDAVQIPVIAAGGIADGRGVVAALALGAEGVQIGTRFIVAKECTAPHINYKQAIIRANDRDTVVTGRPTGHPVRVIRNKLSREFMELERSGASAEELEKFGIGKYRIAVEGDIDKGSILAGQIAGMVTKEETVAEIIQDIMATTETTLNRVRNAGMEAR</sequence>
<evidence type="ECO:0000256" key="5">
    <source>
        <dbReference type="ARBA" id="ARBA00023002"/>
    </source>
</evidence>
<dbReference type="InterPro" id="IPR013785">
    <property type="entry name" value="Aldolase_TIM"/>
</dbReference>
<organism evidence="6 7">
    <name type="scientific">Desulfuribacillus stibiiarsenatis</name>
    <dbReference type="NCBI Taxonomy" id="1390249"/>
    <lineage>
        <taxon>Bacteria</taxon>
        <taxon>Bacillati</taxon>
        <taxon>Bacillota</taxon>
        <taxon>Desulfuribacillia</taxon>
        <taxon>Desulfuribacillales</taxon>
        <taxon>Desulfuribacillaceae</taxon>
        <taxon>Desulfuribacillus</taxon>
    </lineage>
</organism>
<protein>
    <recommendedName>
        <fullName evidence="2">Probable nitronate monooxygenase</fullName>
    </recommendedName>
</protein>
<keyword evidence="5" id="KW-0560">Oxidoreductase</keyword>